<evidence type="ECO:0000259" key="5">
    <source>
        <dbReference type="PROSITE" id="PS51733"/>
    </source>
</evidence>
<reference evidence="6 7" key="1">
    <citation type="submission" date="2018-09" db="EMBL/GenBank/DDBJ databases">
        <title>Sphingomonas peninsula sp. nov., isolated from fildes peninsula, Antarctic soil.</title>
        <authorList>
            <person name="Yingchao G."/>
        </authorList>
    </citation>
    <scope>NUCLEOTIDE SEQUENCE [LARGE SCALE GENOMIC DNA]</scope>
    <source>
        <strain evidence="6 7">YZ-8</strain>
    </source>
</reference>
<dbReference type="EMBL" id="CP032829">
    <property type="protein sequence ID" value="AYJ85713.1"/>
    <property type="molecule type" value="Genomic_DNA"/>
</dbReference>
<name>A0A494TFD0_SPHPE</name>
<dbReference type="PANTHER" id="PTHR12835">
    <property type="entry name" value="BIOTIN PROTEIN LIGASE"/>
    <property type="match status" value="1"/>
</dbReference>
<evidence type="ECO:0000256" key="3">
    <source>
        <dbReference type="ARBA" id="ARBA00024227"/>
    </source>
</evidence>
<dbReference type="NCBIfam" id="TIGR00121">
    <property type="entry name" value="birA_ligase"/>
    <property type="match status" value="1"/>
</dbReference>
<dbReference type="Gene3D" id="3.30.930.10">
    <property type="entry name" value="Bira Bifunctional Protein, Domain 2"/>
    <property type="match status" value="1"/>
</dbReference>
<dbReference type="InterPro" id="IPR004408">
    <property type="entry name" value="Biotin_CoA_COase_ligase"/>
</dbReference>
<dbReference type="Pfam" id="PF02237">
    <property type="entry name" value="BPL_C"/>
    <property type="match status" value="1"/>
</dbReference>
<keyword evidence="1 6" id="KW-0436">Ligase</keyword>
<evidence type="ECO:0000256" key="1">
    <source>
        <dbReference type="ARBA" id="ARBA00022598"/>
    </source>
</evidence>
<dbReference type="GO" id="GO:0004077">
    <property type="term" value="F:biotin--[biotin carboxyl-carrier protein] ligase activity"/>
    <property type="evidence" value="ECO:0007669"/>
    <property type="project" value="UniProtKB-EC"/>
</dbReference>
<dbReference type="PROSITE" id="PS51733">
    <property type="entry name" value="BPL_LPL_CATALYTIC"/>
    <property type="match status" value="1"/>
</dbReference>
<dbReference type="OrthoDB" id="9807064at2"/>
<dbReference type="SUPFAM" id="SSF55681">
    <property type="entry name" value="Class II aaRS and biotin synthetases"/>
    <property type="match status" value="1"/>
</dbReference>
<comment type="catalytic activity">
    <reaction evidence="4">
        <text>biotin + L-lysyl-[protein] + ATP = N(6)-biotinyl-L-lysyl-[protein] + AMP + diphosphate + H(+)</text>
        <dbReference type="Rhea" id="RHEA:11756"/>
        <dbReference type="Rhea" id="RHEA-COMP:9752"/>
        <dbReference type="Rhea" id="RHEA-COMP:10505"/>
        <dbReference type="ChEBI" id="CHEBI:15378"/>
        <dbReference type="ChEBI" id="CHEBI:29969"/>
        <dbReference type="ChEBI" id="CHEBI:30616"/>
        <dbReference type="ChEBI" id="CHEBI:33019"/>
        <dbReference type="ChEBI" id="CHEBI:57586"/>
        <dbReference type="ChEBI" id="CHEBI:83144"/>
        <dbReference type="ChEBI" id="CHEBI:456215"/>
        <dbReference type="EC" id="6.3.4.15"/>
    </reaction>
</comment>
<gene>
    <name evidence="6" type="ORF">D3Y57_06695</name>
</gene>
<evidence type="ECO:0000256" key="2">
    <source>
        <dbReference type="ARBA" id="ARBA00023267"/>
    </source>
</evidence>
<protein>
    <recommendedName>
        <fullName evidence="3">biotin--[biotin carboxyl-carrier protein] ligase</fullName>
        <ecNumber evidence="3">6.3.4.15</ecNumber>
    </recommendedName>
</protein>
<evidence type="ECO:0000313" key="6">
    <source>
        <dbReference type="EMBL" id="AYJ85713.1"/>
    </source>
</evidence>
<dbReference type="Pfam" id="PF03099">
    <property type="entry name" value="BPL_LplA_LipB"/>
    <property type="match status" value="1"/>
</dbReference>
<evidence type="ECO:0000313" key="7">
    <source>
        <dbReference type="Proteomes" id="UP000276254"/>
    </source>
</evidence>
<dbReference type="KEGG" id="spha:D3Y57_06695"/>
<proteinExistence type="predicted"/>
<dbReference type="InterPro" id="IPR003142">
    <property type="entry name" value="BPL_C"/>
</dbReference>
<keyword evidence="2" id="KW-0092">Biotin</keyword>
<keyword evidence="7" id="KW-1185">Reference proteome</keyword>
<dbReference type="InterPro" id="IPR004143">
    <property type="entry name" value="BPL_LPL_catalytic"/>
</dbReference>
<dbReference type="Proteomes" id="UP000276254">
    <property type="component" value="Chromosome"/>
</dbReference>
<dbReference type="CDD" id="cd16442">
    <property type="entry name" value="BPL"/>
    <property type="match status" value="1"/>
</dbReference>
<dbReference type="GO" id="GO:0005737">
    <property type="term" value="C:cytoplasm"/>
    <property type="evidence" value="ECO:0007669"/>
    <property type="project" value="TreeGrafter"/>
</dbReference>
<dbReference type="PANTHER" id="PTHR12835:SF5">
    <property type="entry name" value="BIOTIN--PROTEIN LIGASE"/>
    <property type="match status" value="1"/>
</dbReference>
<accession>A0A494TFD0</accession>
<evidence type="ECO:0000256" key="4">
    <source>
        <dbReference type="ARBA" id="ARBA00047846"/>
    </source>
</evidence>
<dbReference type="EC" id="6.3.4.15" evidence="3"/>
<organism evidence="6 7">
    <name type="scientific">Sphingomonas paeninsulae</name>
    <dbReference type="NCBI Taxonomy" id="2319844"/>
    <lineage>
        <taxon>Bacteria</taxon>
        <taxon>Pseudomonadati</taxon>
        <taxon>Pseudomonadota</taxon>
        <taxon>Alphaproteobacteria</taxon>
        <taxon>Sphingomonadales</taxon>
        <taxon>Sphingomonadaceae</taxon>
        <taxon>Sphingomonas</taxon>
    </lineage>
</organism>
<dbReference type="InterPro" id="IPR045864">
    <property type="entry name" value="aa-tRNA-synth_II/BPL/LPL"/>
</dbReference>
<dbReference type="AlphaFoldDB" id="A0A494TFD0"/>
<sequence>MVQCCCRSTVLTIHHVAETGSTNADMLQLAASGSVADGDWLYADRQTSGRGRLGRDWASPPGNLYASGLVTLRHSDPEAATLALVAAIAVYDTLKIWTATQPLFIKWPNDILVDGAKISGILLERTNDAIIVGTGVNLSFNQPNLGRAITSMAALGVSPPDPKTFLETLTEVFANWLLLWRGEGLAAIRTAWAERAHPIGTALSAAIPDGGRVDGLFDGLTQDCALRLRLADGSQRVIHAGDVFLI</sequence>
<feature type="domain" description="BPL/LPL catalytic" evidence="5">
    <location>
        <begin position="3"/>
        <end position="181"/>
    </location>
</feature>